<dbReference type="GO" id="GO:0031297">
    <property type="term" value="P:replication fork processing"/>
    <property type="evidence" value="ECO:0007669"/>
    <property type="project" value="InterPro"/>
</dbReference>
<dbReference type="GO" id="GO:0005634">
    <property type="term" value="C:nucleus"/>
    <property type="evidence" value="ECO:0007669"/>
    <property type="project" value="InterPro"/>
</dbReference>
<feature type="compositionally biased region" description="Polar residues" evidence="2">
    <location>
        <begin position="265"/>
        <end position="279"/>
    </location>
</feature>
<feature type="region of interest" description="Disordered" evidence="2">
    <location>
        <begin position="1150"/>
        <end position="1170"/>
    </location>
</feature>
<keyword evidence="4" id="KW-1185">Reference proteome</keyword>
<feature type="compositionally biased region" description="Basic residues" evidence="2">
    <location>
        <begin position="316"/>
        <end position="333"/>
    </location>
</feature>
<feature type="compositionally biased region" description="Basic and acidic residues" evidence="2">
    <location>
        <begin position="121"/>
        <end position="136"/>
    </location>
</feature>
<feature type="compositionally biased region" description="Polar residues" evidence="2">
    <location>
        <begin position="214"/>
        <end position="228"/>
    </location>
</feature>
<feature type="region of interest" description="Disordered" evidence="2">
    <location>
        <begin position="375"/>
        <end position="458"/>
    </location>
</feature>
<dbReference type="AlphaFoldDB" id="A0A163KNH7"/>
<reference evidence="3" key="1">
    <citation type="submission" date="2016-04" db="EMBL/GenBank/DDBJ databases">
        <authorList>
            <person name="Evans L.H."/>
            <person name="Alamgir A."/>
            <person name="Owens N."/>
            <person name="Weber N.D."/>
            <person name="Virtaneva K."/>
            <person name="Barbian K."/>
            <person name="Babar A."/>
            <person name="Rosenke K."/>
        </authorList>
    </citation>
    <scope>NUCLEOTIDE SEQUENCE [LARGE SCALE GENOMIC DNA]</scope>
    <source>
        <strain evidence="3">CBS 101.48</strain>
    </source>
</reference>
<feature type="compositionally biased region" description="Polar residues" evidence="2">
    <location>
        <begin position="334"/>
        <end position="348"/>
    </location>
</feature>
<feature type="coiled-coil region" evidence="1">
    <location>
        <begin position="563"/>
        <end position="590"/>
    </location>
</feature>
<protein>
    <submittedName>
        <fullName evidence="3">Uncharacterized protein</fullName>
    </submittedName>
</protein>
<dbReference type="OMA" id="QWIMTIT"/>
<dbReference type="GO" id="GO:0000724">
    <property type="term" value="P:double-strand break repair via homologous recombination"/>
    <property type="evidence" value="ECO:0007669"/>
    <property type="project" value="TreeGrafter"/>
</dbReference>
<evidence type="ECO:0000313" key="3">
    <source>
        <dbReference type="EMBL" id="SAM09533.1"/>
    </source>
</evidence>
<organism evidence="3">
    <name type="scientific">Absidia glauca</name>
    <name type="common">Pin mould</name>
    <dbReference type="NCBI Taxonomy" id="4829"/>
    <lineage>
        <taxon>Eukaryota</taxon>
        <taxon>Fungi</taxon>
        <taxon>Fungi incertae sedis</taxon>
        <taxon>Mucoromycota</taxon>
        <taxon>Mucoromycotina</taxon>
        <taxon>Mucoromycetes</taxon>
        <taxon>Mucorales</taxon>
        <taxon>Cunninghamellaceae</taxon>
        <taxon>Absidia</taxon>
    </lineage>
</organism>
<feature type="compositionally biased region" description="Acidic residues" evidence="2">
    <location>
        <begin position="231"/>
        <end position="241"/>
    </location>
</feature>
<feature type="region of interest" description="Disordered" evidence="2">
    <location>
        <begin position="212"/>
        <end position="285"/>
    </location>
</feature>
<dbReference type="PANTHER" id="PTHR28122:SF1">
    <property type="entry name" value="E3 UBIQUITIN-PROTEIN LIGASE SUBSTRATE RECEPTOR MMS22"/>
    <property type="match status" value="1"/>
</dbReference>
<evidence type="ECO:0000256" key="2">
    <source>
        <dbReference type="SAM" id="MobiDB-lite"/>
    </source>
</evidence>
<feature type="compositionally biased region" description="Basic residues" evidence="2">
    <location>
        <begin position="491"/>
        <end position="501"/>
    </location>
</feature>
<gene>
    <name evidence="3" type="primary">ABSGL_15227.1 scaffold 16253</name>
</gene>
<dbReference type="Proteomes" id="UP000078561">
    <property type="component" value="Unassembled WGS sequence"/>
</dbReference>
<feature type="region of interest" description="Disordered" evidence="2">
    <location>
        <begin position="316"/>
        <end position="359"/>
    </location>
</feature>
<dbReference type="OrthoDB" id="2290821at2759"/>
<sequence>MSIESTLEGGDKGINSTKQKRLDWDRINYFASLTPDEVSKEAFRLTTCPSIYCLPGHKGCSPAKKVKDPGEVVVITDQVPGDDKRIPPINETHSLDDIASMPSTTTDSTPYPAPNRRSFRQRRDIQLRPYTVDRMKHQSLLYGKRSSTPSGTAASRAAKTPLSKSHSHLSSTQDSFLLDDQSYMESLSSDSDGDFIDGLDFENLDILDDMDKASQLSGDSPRGSNNIPDTINDDEDSDTDEQPYRRKRRRFRIIDDGDDDEDGEATTTPAPVDQINTTNSDKDSDIDIFAFPSYDTAPPITTYHQNKPPNKLITYKRSKDKKRSLQLQHRNRKTASTSITDKSVVGTNTKKDAAPSNSHSAKDVFDFEAFGDLDQRGGGSVDSDVDMGTATSVDTPMDTDNDTSTPGSPQPTTSQKALSTRQKRHNAAQLNGDDRHDDSGFVVDEDDGHEERRRNTTLHEVRKYKRTLKGILPHSFVKVFQQQLDHEEHHIQRRPRPRPAPRHLDSGVIVDNDNSNSGQPSTGDVLDIWDAVDDELCPTERSLPTPEAPTDIQHAADLSDQTLEQALKHQQHQEQKYQEQEELMQRQKRHLIHDSFTVDFGLPTLRHGALCGNRLNYLETKAFSTFSVSYQPSSWDNVFDQRFSVEDYFLGSPKIVSLFHLAFQQFYVMWHTPDCIDTTIPIDPRKVLRATPLLGFLRFVSGCLSKCNDKGGDMVSTNEMKQFLVCQMDAFVDRVLAIVHWTDASKMELRGTTDHYTTLPLLLVLFYCVEWSFQLRRFPTVSSHWTMETTLRRLLWYLLSLGPLSVMVVSTGTYEFSVANHFVAEAWILLLQLSETDSPGDTFLWKCLEDFMKTMTISDSQGIHGNGTTMTVWQKNELTWQWIMTITLLQRLQKNEDRLVTVCKSTERIAKTRCFDLLSQVLNDISQQKVHTPKPTAIGSSNTPTISKSQLIDRFYAMTTIRLTFVRYHLLMVKYRWMWDNKTIQQLFNLAQSQALQTFTGDPHHSTQLRYQATDTTTQYFPLYFTNYNGTIPDDQVDATDSCGTLFMKILSLGLWRTVDQILELHAQGNHEGSTQHRDQLKKCLVRLSPSYLVVSGSSTGSASHMLTAMVSASSHNNNTHQPDPFVTFAYYYLINMAILHATARLGKDDNTGLKVQQDGNGYRLSGTRT</sequence>
<feature type="region of interest" description="Disordered" evidence="2">
    <location>
        <begin position="486"/>
        <end position="522"/>
    </location>
</feature>
<dbReference type="STRING" id="4829.A0A163KNH7"/>
<keyword evidence="1" id="KW-0175">Coiled coil</keyword>
<dbReference type="EMBL" id="LT555132">
    <property type="protein sequence ID" value="SAM09533.1"/>
    <property type="molecule type" value="Genomic_DNA"/>
</dbReference>
<dbReference type="InterPro" id="IPR019021">
    <property type="entry name" value="Mms22"/>
</dbReference>
<dbReference type="InParanoid" id="A0A163KNH7"/>
<feature type="compositionally biased region" description="Low complexity" evidence="2">
    <location>
        <begin position="403"/>
        <end position="415"/>
    </location>
</feature>
<proteinExistence type="predicted"/>
<feature type="compositionally biased region" description="Polar residues" evidence="2">
    <location>
        <begin position="162"/>
        <end position="173"/>
    </location>
</feature>
<evidence type="ECO:0000313" key="4">
    <source>
        <dbReference type="Proteomes" id="UP000078561"/>
    </source>
</evidence>
<dbReference type="PANTHER" id="PTHR28122">
    <property type="entry name" value="E3 UBIQUITIN-PROTEIN LIGASE SUBSTRATE RECEPTOR MMS22"/>
    <property type="match status" value="1"/>
</dbReference>
<feature type="compositionally biased region" description="Polar residues" evidence="2">
    <location>
        <begin position="512"/>
        <end position="522"/>
    </location>
</feature>
<name>A0A163KNH7_ABSGL</name>
<feature type="region of interest" description="Disordered" evidence="2">
    <location>
        <begin position="80"/>
        <end position="173"/>
    </location>
</feature>
<dbReference type="GO" id="GO:0035361">
    <property type="term" value="C:Cul8-RING ubiquitin ligase complex"/>
    <property type="evidence" value="ECO:0007669"/>
    <property type="project" value="TreeGrafter"/>
</dbReference>
<feature type="compositionally biased region" description="Basic and acidic residues" evidence="2">
    <location>
        <begin position="449"/>
        <end position="458"/>
    </location>
</feature>
<evidence type="ECO:0000256" key="1">
    <source>
        <dbReference type="SAM" id="Coils"/>
    </source>
</evidence>
<accession>A0A163KNH7</accession>